<evidence type="ECO:0000313" key="5">
    <source>
        <dbReference type="Proteomes" id="UP001652642"/>
    </source>
</evidence>
<dbReference type="InterPro" id="IPR017961">
    <property type="entry name" value="DNA_pol_Y-fam_little_finger"/>
</dbReference>
<dbReference type="Pfam" id="PF14377">
    <property type="entry name" value="UBM"/>
    <property type="match status" value="2"/>
</dbReference>
<organism evidence="5 6">
    <name type="scientific">Pogona vitticeps</name>
    <name type="common">central bearded dragon</name>
    <dbReference type="NCBI Taxonomy" id="103695"/>
    <lineage>
        <taxon>Eukaryota</taxon>
        <taxon>Metazoa</taxon>
        <taxon>Chordata</taxon>
        <taxon>Craniata</taxon>
        <taxon>Vertebrata</taxon>
        <taxon>Euteleostomi</taxon>
        <taxon>Lepidosauria</taxon>
        <taxon>Squamata</taxon>
        <taxon>Bifurcata</taxon>
        <taxon>Unidentata</taxon>
        <taxon>Episquamata</taxon>
        <taxon>Toxicofera</taxon>
        <taxon>Iguania</taxon>
        <taxon>Acrodonta</taxon>
        <taxon>Agamidae</taxon>
        <taxon>Amphibolurinae</taxon>
        <taxon>Pogona</taxon>
    </lineage>
</organism>
<dbReference type="RefSeq" id="XP_020667813.2">
    <property type="nucleotide sequence ID" value="XM_020812154.2"/>
</dbReference>
<dbReference type="SUPFAM" id="SSF100879">
    <property type="entry name" value="Lesion bypass DNA polymerase (Y-family), little finger domain"/>
    <property type="match status" value="1"/>
</dbReference>
<keyword evidence="1" id="KW-0237">DNA synthesis</keyword>
<dbReference type="Gene3D" id="3.30.70.270">
    <property type="match status" value="1"/>
</dbReference>
<dbReference type="GO" id="GO:0003684">
    <property type="term" value="F:damaged DNA binding"/>
    <property type="evidence" value="ECO:0007669"/>
    <property type="project" value="InterPro"/>
</dbReference>
<dbReference type="InterPro" id="IPR036775">
    <property type="entry name" value="DNA_pol_Y-fam_lit_finger_sf"/>
</dbReference>
<dbReference type="Gene3D" id="3.30.1490.100">
    <property type="entry name" value="DNA polymerase, Y-family, little finger domain"/>
    <property type="match status" value="1"/>
</dbReference>
<proteinExistence type="predicted"/>
<dbReference type="GO" id="GO:0003887">
    <property type="term" value="F:DNA-directed DNA polymerase activity"/>
    <property type="evidence" value="ECO:0007669"/>
    <property type="project" value="InterPro"/>
</dbReference>
<evidence type="ECO:0000313" key="6">
    <source>
        <dbReference type="RefSeq" id="XP_020667813.2"/>
    </source>
</evidence>
<evidence type="ECO:0000256" key="2">
    <source>
        <dbReference type="ARBA" id="ARBA00022679"/>
    </source>
</evidence>
<reference evidence="5" key="1">
    <citation type="submission" date="2025-05" db="UniProtKB">
        <authorList>
            <consortium name="RefSeq"/>
        </authorList>
    </citation>
    <scope>NUCLEOTIDE SEQUENCE [LARGE SCALE GENOMIC DNA]</scope>
</reference>
<dbReference type="GO" id="GO:0019985">
    <property type="term" value="P:translesion synthesis"/>
    <property type="evidence" value="ECO:0007669"/>
    <property type="project" value="TreeGrafter"/>
</dbReference>
<gene>
    <name evidence="6" type="primary">POLI</name>
</gene>
<dbReference type="InterPro" id="IPR043128">
    <property type="entry name" value="Rev_trsase/Diguanyl_cyclase"/>
</dbReference>
<dbReference type="InterPro" id="IPR043502">
    <property type="entry name" value="DNA/RNA_pol_sf"/>
</dbReference>
<evidence type="ECO:0000256" key="1">
    <source>
        <dbReference type="ARBA" id="ARBA00022634"/>
    </source>
</evidence>
<dbReference type="Proteomes" id="UP001652642">
    <property type="component" value="Chromosome 2"/>
</dbReference>
<protein>
    <submittedName>
        <fullName evidence="6">DNA polymerase iota isoform X2</fullName>
    </submittedName>
</protein>
<evidence type="ECO:0000256" key="3">
    <source>
        <dbReference type="SAM" id="MobiDB-lite"/>
    </source>
</evidence>
<evidence type="ECO:0000259" key="4">
    <source>
        <dbReference type="PROSITE" id="PS50173"/>
    </source>
</evidence>
<dbReference type="PANTHER" id="PTHR46404">
    <property type="entry name" value="DNA POLYMERASE IOTA"/>
    <property type="match status" value="1"/>
</dbReference>
<dbReference type="Pfam" id="PF00817">
    <property type="entry name" value="IMS"/>
    <property type="match status" value="1"/>
</dbReference>
<dbReference type="InterPro" id="IPR025527">
    <property type="entry name" value="HUWE1/Rev1_UBM"/>
</dbReference>
<dbReference type="PIRSF" id="PIRSF036603">
    <property type="entry name" value="DPol_eta"/>
    <property type="match status" value="1"/>
</dbReference>
<dbReference type="Pfam" id="PF11799">
    <property type="entry name" value="IMS_C"/>
    <property type="match status" value="1"/>
</dbReference>
<feature type="domain" description="UmuC" evidence="4">
    <location>
        <begin position="56"/>
        <end position="218"/>
    </location>
</feature>
<dbReference type="Gene3D" id="6.10.250.1630">
    <property type="match status" value="2"/>
</dbReference>
<dbReference type="PROSITE" id="PS50173">
    <property type="entry name" value="UMUC"/>
    <property type="match status" value="1"/>
</dbReference>
<dbReference type="AlphaFoldDB" id="A0A6J0V6F2"/>
<sequence length="695" mass="76568">MESPGEEEEDNEEEEEEAAAEPDWLLPAPGGAPRRSRLRACYGKRSNAGGAQHRVIVHLDLDCFYAQVEMVCNPELRGKPLGVQQKSIVVTSNYEARNVGVKKLMSVKEAKEKCPELVLVNGEDLTKYREMSYKITVVRMYDPIHVRLAVGSQIAAEMREAMFHRLGLTGCAGVALNKLLSKLVSGTFKPNQQTVLLPESRQDLMASLDHIRKVPGIGFKTAKCLEMLGLRTVCDLQMCSSVRLERELGVLAAQHIQKLSWGEDNSPVTPSGAPQSLSDEDSFKKCSSEAEVEKKVEGLLASLLERLHKDGRKPHTIRLTIRQFTPSLTDKGFSRESRQCLIPSYVIQKIGTGDASVKTHLVAILMKLFRKMINVNAPFHLTLLNVCFSNLKAPPASAKQSIGFYLTRPSSSSSISGKLVNKTESWNAEEHPTLESQTCDGEASSGVRSTGIIKSPLERPGLLKDTDFLGDPVLAGVDYDVFSQLPKDIQEEIISDHKEVKDHRRPLGTQTFSIGREEMLDEAQNRRSHTPQAGSTHRNVNTSVSCGIAPTNEEPSLAICDCAVKHPSPQHSALEAAGITKDYNGSDGGSPSFPSRPSLPRTCIPEEQKHPNGEVSHYGIWKDGPKLALPPSIDPKTFSELPSEVQKELLAEWKGQALVPKMHASKTHAKPKMKKKSEPPLPPPSNSLLRYFKPR</sequence>
<dbReference type="PANTHER" id="PTHR46404:SF1">
    <property type="entry name" value="DNA POLYMERASE IOTA"/>
    <property type="match status" value="1"/>
</dbReference>
<dbReference type="InterPro" id="IPR001126">
    <property type="entry name" value="UmuC"/>
</dbReference>
<feature type="region of interest" description="Disordered" evidence="3">
    <location>
        <begin position="660"/>
        <end position="695"/>
    </location>
</feature>
<dbReference type="Gene3D" id="3.40.1170.60">
    <property type="match status" value="1"/>
</dbReference>
<dbReference type="GO" id="GO:0006281">
    <property type="term" value="P:DNA repair"/>
    <property type="evidence" value="ECO:0007669"/>
    <property type="project" value="InterPro"/>
</dbReference>
<accession>A0A6J0V6F2</accession>
<feature type="region of interest" description="Disordered" evidence="3">
    <location>
        <begin position="1"/>
        <end position="31"/>
    </location>
</feature>
<reference evidence="6" key="2">
    <citation type="submission" date="2025-08" db="UniProtKB">
        <authorList>
            <consortium name="RefSeq"/>
        </authorList>
    </citation>
    <scope>IDENTIFICATION</scope>
</reference>
<feature type="compositionally biased region" description="Acidic residues" evidence="3">
    <location>
        <begin position="1"/>
        <end position="20"/>
    </location>
</feature>
<keyword evidence="5" id="KW-1185">Reference proteome</keyword>
<keyword evidence="2" id="KW-0808">Transferase</keyword>
<dbReference type="Gene3D" id="1.10.150.20">
    <property type="entry name" value="5' to 3' exonuclease, C-terminal subdomain"/>
    <property type="match status" value="1"/>
</dbReference>
<feature type="compositionally biased region" description="Basic residues" evidence="3">
    <location>
        <begin position="663"/>
        <end position="675"/>
    </location>
</feature>
<dbReference type="SUPFAM" id="SSF56672">
    <property type="entry name" value="DNA/RNA polymerases"/>
    <property type="match status" value="1"/>
</dbReference>
<name>A0A6J0V6F2_9SAUR</name>
<dbReference type="CTD" id="11201"/>
<dbReference type="GeneID" id="110089249"/>